<protein>
    <recommendedName>
        <fullName evidence="4">TetR family transcriptional regulator</fullName>
    </recommendedName>
</protein>
<keyword evidence="3" id="KW-1185">Reference proteome</keyword>
<reference evidence="3" key="1">
    <citation type="journal article" date="2019" name="Int. J. Syst. Evol. Microbiol.">
        <title>The Global Catalogue of Microorganisms (GCM) 10K type strain sequencing project: providing services to taxonomists for standard genome sequencing and annotation.</title>
        <authorList>
            <consortium name="The Broad Institute Genomics Platform"/>
            <consortium name="The Broad Institute Genome Sequencing Center for Infectious Disease"/>
            <person name="Wu L."/>
            <person name="Ma J."/>
        </authorList>
    </citation>
    <scope>NUCLEOTIDE SEQUENCE [LARGE SCALE GENOMIC DNA]</scope>
    <source>
        <strain evidence="3">JCM 15478</strain>
    </source>
</reference>
<comment type="caution">
    <text evidence="2">The sequence shown here is derived from an EMBL/GenBank/DDBJ whole genome shotgun (WGS) entry which is preliminary data.</text>
</comment>
<dbReference type="RefSeq" id="WP_344532945.1">
    <property type="nucleotide sequence ID" value="NZ_BAAAPE010000015.1"/>
</dbReference>
<evidence type="ECO:0000313" key="3">
    <source>
        <dbReference type="Proteomes" id="UP001500016"/>
    </source>
</evidence>
<sequence>MNEPSNAGREGAPPRFRVELVSPDERIRRTTQVHADTMEEALAKARGSDGWPDAGPGSDPDRFRVVEAAEESAEGEARRDRNARRRYLNTIVESGLTTLGRSVPERPDAEFADILCDFFVRAVVLPGHSPFAPGAPGDAEGARTTGRHDESAVLAELLIGHLAAHGLTVARVAGDEDAKTHGPTA</sequence>
<feature type="region of interest" description="Disordered" evidence="1">
    <location>
        <begin position="41"/>
        <end position="62"/>
    </location>
</feature>
<evidence type="ECO:0000256" key="1">
    <source>
        <dbReference type="SAM" id="MobiDB-lite"/>
    </source>
</evidence>
<dbReference type="EMBL" id="BAAAPE010000015">
    <property type="protein sequence ID" value="GAA2094480.1"/>
    <property type="molecule type" value="Genomic_DNA"/>
</dbReference>
<dbReference type="Proteomes" id="UP001500016">
    <property type="component" value="Unassembled WGS sequence"/>
</dbReference>
<accession>A0ABP5I9Q4</accession>
<gene>
    <name evidence="2" type="ORF">GCM10009801_62520</name>
</gene>
<organism evidence="2 3">
    <name type="scientific">Streptomyces albiaxialis</name>
    <dbReference type="NCBI Taxonomy" id="329523"/>
    <lineage>
        <taxon>Bacteria</taxon>
        <taxon>Bacillati</taxon>
        <taxon>Actinomycetota</taxon>
        <taxon>Actinomycetes</taxon>
        <taxon>Kitasatosporales</taxon>
        <taxon>Streptomycetaceae</taxon>
        <taxon>Streptomyces</taxon>
    </lineage>
</organism>
<name>A0ABP5I9Q4_9ACTN</name>
<evidence type="ECO:0000313" key="2">
    <source>
        <dbReference type="EMBL" id="GAA2094480.1"/>
    </source>
</evidence>
<evidence type="ECO:0008006" key="4">
    <source>
        <dbReference type="Google" id="ProtNLM"/>
    </source>
</evidence>
<proteinExistence type="predicted"/>